<evidence type="ECO:0000259" key="3">
    <source>
        <dbReference type="Pfam" id="PF01156"/>
    </source>
</evidence>
<dbReference type="GO" id="GO:0005829">
    <property type="term" value="C:cytosol"/>
    <property type="evidence" value="ECO:0007669"/>
    <property type="project" value="TreeGrafter"/>
</dbReference>
<keyword evidence="2" id="KW-0326">Glycosidase</keyword>
<dbReference type="EMBL" id="BBJM01000004">
    <property type="protein sequence ID" value="GAK47301.1"/>
    <property type="molecule type" value="Genomic_DNA"/>
</dbReference>
<comment type="caution">
    <text evidence="4">The sequence shown here is derived from an EMBL/GenBank/DDBJ whole genome shotgun (WGS) entry which is preliminary data.</text>
</comment>
<evidence type="ECO:0000313" key="5">
    <source>
        <dbReference type="Proteomes" id="UP000028700"/>
    </source>
</evidence>
<dbReference type="Pfam" id="PF01156">
    <property type="entry name" value="IU_nuc_hydro"/>
    <property type="match status" value="1"/>
</dbReference>
<dbReference type="InterPro" id="IPR001910">
    <property type="entry name" value="Inosine/uridine_hydrolase_dom"/>
</dbReference>
<dbReference type="AlphaFoldDB" id="A0A081BGY3"/>
<dbReference type="GO" id="GO:0006152">
    <property type="term" value="P:purine nucleoside catabolic process"/>
    <property type="evidence" value="ECO:0007669"/>
    <property type="project" value="TreeGrafter"/>
</dbReference>
<evidence type="ECO:0000313" key="4">
    <source>
        <dbReference type="EMBL" id="GAK47301.1"/>
    </source>
</evidence>
<proteinExistence type="predicted"/>
<dbReference type="OrthoDB" id="9797882at2"/>
<dbReference type="SUPFAM" id="SSF53590">
    <property type="entry name" value="Nucleoside hydrolase"/>
    <property type="match status" value="1"/>
</dbReference>
<dbReference type="Gene3D" id="3.90.245.10">
    <property type="entry name" value="Ribonucleoside hydrolase-like"/>
    <property type="match status" value="1"/>
</dbReference>
<dbReference type="eggNOG" id="COG1957">
    <property type="taxonomic scope" value="Bacteria"/>
</dbReference>
<dbReference type="PANTHER" id="PTHR12304">
    <property type="entry name" value="INOSINE-URIDINE PREFERRING NUCLEOSIDE HYDROLASE"/>
    <property type="match status" value="1"/>
</dbReference>
<dbReference type="STRING" id="1291743.LOSG293_040470"/>
<feature type="domain" description="Inosine/uridine-preferring nucleoside hydrolase" evidence="3">
    <location>
        <begin position="5"/>
        <end position="303"/>
    </location>
</feature>
<dbReference type="CDD" id="cd02647">
    <property type="entry name" value="nuc_hydro_TvIAG"/>
    <property type="match status" value="1"/>
</dbReference>
<evidence type="ECO:0000256" key="1">
    <source>
        <dbReference type="ARBA" id="ARBA00022801"/>
    </source>
</evidence>
<protein>
    <submittedName>
        <fullName evidence="4">Inosine-uridine nucleoside N-ribohydrolase</fullName>
    </submittedName>
</protein>
<dbReference type="Proteomes" id="UP000028700">
    <property type="component" value="Unassembled WGS sequence"/>
</dbReference>
<name>A0A081BGY3_9LACO</name>
<keyword evidence="1 4" id="KW-0378">Hydrolase</keyword>
<organism evidence="4 5">
    <name type="scientific">Secundilactobacillus oryzae JCM 18671</name>
    <dbReference type="NCBI Taxonomy" id="1291743"/>
    <lineage>
        <taxon>Bacteria</taxon>
        <taxon>Bacillati</taxon>
        <taxon>Bacillota</taxon>
        <taxon>Bacilli</taxon>
        <taxon>Lactobacillales</taxon>
        <taxon>Lactobacillaceae</taxon>
        <taxon>Secundilactobacillus</taxon>
    </lineage>
</organism>
<dbReference type="InterPro" id="IPR036452">
    <property type="entry name" value="Ribo_hydro-like"/>
</dbReference>
<dbReference type="InterPro" id="IPR023186">
    <property type="entry name" value="IUNH"/>
</dbReference>
<keyword evidence="5" id="KW-1185">Reference proteome</keyword>
<dbReference type="GO" id="GO:0008477">
    <property type="term" value="F:purine nucleosidase activity"/>
    <property type="evidence" value="ECO:0007669"/>
    <property type="project" value="TreeGrafter"/>
</dbReference>
<dbReference type="RefSeq" id="WP_034526409.1">
    <property type="nucleotide sequence ID" value="NZ_BBAZ01000004.1"/>
</dbReference>
<sequence>MVQNVYFSHDGAVDDLVSLFLLLQMDNVKLIGVGAIGADSYTEPAVSASQKIIDRFGHGAKLEVAQSDARGVHTFPTEWRMDSFRVDAFPVLNEFGAPKTPVAKEPAWKDMLDKVMASDEKVTILMTGPLTDLATALKAEPKIADKIEKLVWMGGTFDNRGNVAEPEQDGTMEWNAFWDPAAVKTVWDSPIAINMVGLESTRQVPLTVDVRNRWAKQRKYAGLDLIGNGYALVPPLAHFETNSTYYLWDVLTTVQSQYPEIVKTKTVNSDVIADGPAQGRTYEKADGRPVEMVYEVDHDAFFDKIDELARKAD</sequence>
<evidence type="ECO:0000256" key="2">
    <source>
        <dbReference type="ARBA" id="ARBA00023295"/>
    </source>
</evidence>
<reference evidence="4" key="1">
    <citation type="journal article" date="2014" name="Genome Announc.">
        <title>Draft Genome Sequence of Lactobacillus oryzae Strain SG293T.</title>
        <authorList>
            <person name="Tanizawa Y."/>
            <person name="Fujisawa T."/>
            <person name="Mochizuki T."/>
            <person name="Kaminuma E."/>
            <person name="Nakamura Y."/>
            <person name="Tohno M."/>
        </authorList>
    </citation>
    <scope>NUCLEOTIDE SEQUENCE [LARGE SCALE GENOMIC DNA]</scope>
    <source>
        <strain evidence="4">SG293</strain>
    </source>
</reference>
<dbReference type="PANTHER" id="PTHR12304:SF46">
    <property type="entry name" value="INOSINE-ADENOSINE-GUANOSINE-NUCLEOSIDE HYDROLASE"/>
    <property type="match status" value="1"/>
</dbReference>
<gene>
    <name evidence="4" type="ORF">LOSG293_040470</name>
</gene>
<accession>A0A081BGY3</accession>